<dbReference type="AlphaFoldDB" id="A0A1H2L8L8"/>
<dbReference type="EMBL" id="LT629791">
    <property type="protein sequence ID" value="SDU76806.1"/>
    <property type="molecule type" value="Genomic_DNA"/>
</dbReference>
<evidence type="ECO:0008006" key="3">
    <source>
        <dbReference type="Google" id="ProtNLM"/>
    </source>
</evidence>
<reference evidence="2" key="1">
    <citation type="submission" date="2016-10" db="EMBL/GenBank/DDBJ databases">
        <authorList>
            <person name="Varghese N."/>
            <person name="Submissions S."/>
        </authorList>
    </citation>
    <scope>NUCLEOTIDE SEQUENCE [LARGE SCALE GENOMIC DNA]</scope>
    <source>
        <strain evidence="2">DSM 45079</strain>
    </source>
</reference>
<name>A0A1H2L8L8_9ACTN</name>
<protein>
    <recommendedName>
        <fullName evidence="3">Homeodomain-like domain-containing protein</fullName>
    </recommendedName>
</protein>
<gene>
    <name evidence="1" type="ORF">SAMN04488563_5322</name>
</gene>
<accession>A0A1H2L8L8</accession>
<evidence type="ECO:0000313" key="2">
    <source>
        <dbReference type="Proteomes" id="UP000182977"/>
    </source>
</evidence>
<keyword evidence="2" id="KW-1185">Reference proteome</keyword>
<organism evidence="1 2">
    <name type="scientific">Jiangella alkaliphila</name>
    <dbReference type="NCBI Taxonomy" id="419479"/>
    <lineage>
        <taxon>Bacteria</taxon>
        <taxon>Bacillati</taxon>
        <taxon>Actinomycetota</taxon>
        <taxon>Actinomycetes</taxon>
        <taxon>Jiangellales</taxon>
        <taxon>Jiangellaceae</taxon>
        <taxon>Jiangella</taxon>
    </lineage>
</organism>
<proteinExistence type="predicted"/>
<sequence length="63" mass="6596">MEWRVHVAPAVAVSEVEQAADDVVAANGRLNEAVAAARAAGATWERIGAAVGITRRAANERWG</sequence>
<dbReference type="RefSeq" id="WP_046772569.1">
    <property type="nucleotide sequence ID" value="NZ_LBMC01000066.1"/>
</dbReference>
<evidence type="ECO:0000313" key="1">
    <source>
        <dbReference type="EMBL" id="SDU76806.1"/>
    </source>
</evidence>
<dbReference type="Proteomes" id="UP000182977">
    <property type="component" value="Chromosome I"/>
</dbReference>